<dbReference type="GO" id="GO:0016301">
    <property type="term" value="F:kinase activity"/>
    <property type="evidence" value="ECO:0007669"/>
    <property type="project" value="UniProtKB-KW"/>
</dbReference>
<keyword evidence="2" id="KW-0418">Kinase</keyword>
<dbReference type="SUPFAM" id="SSF55874">
    <property type="entry name" value="ATPase domain of HSP90 chaperone/DNA topoisomerase II/histidine kinase"/>
    <property type="match status" value="1"/>
</dbReference>
<evidence type="ECO:0000259" key="3">
    <source>
        <dbReference type="Pfam" id="PF02518"/>
    </source>
</evidence>
<dbReference type="CDD" id="cd16917">
    <property type="entry name" value="HATPase_UhpB-NarQ-NarX-like"/>
    <property type="match status" value="1"/>
</dbReference>
<keyword evidence="1" id="KW-0808">Transferase</keyword>
<organism evidence="4">
    <name type="scientific">bioreactor metagenome</name>
    <dbReference type="NCBI Taxonomy" id="1076179"/>
    <lineage>
        <taxon>unclassified sequences</taxon>
        <taxon>metagenomes</taxon>
        <taxon>ecological metagenomes</taxon>
    </lineage>
</organism>
<evidence type="ECO:0000313" key="4">
    <source>
        <dbReference type="EMBL" id="MPN52915.1"/>
    </source>
</evidence>
<dbReference type="Gene3D" id="3.30.565.10">
    <property type="entry name" value="Histidine kinase-like ATPase, C-terminal domain"/>
    <property type="match status" value="1"/>
</dbReference>
<dbReference type="GO" id="GO:0000160">
    <property type="term" value="P:phosphorelay signal transduction system"/>
    <property type="evidence" value="ECO:0007669"/>
    <property type="project" value="UniProtKB-KW"/>
</dbReference>
<dbReference type="Pfam" id="PF02518">
    <property type="entry name" value="HATPase_c"/>
    <property type="match status" value="1"/>
</dbReference>
<accession>A0A645INJ7</accession>
<name>A0A645INJ7_9ZZZZ</name>
<dbReference type="InterPro" id="IPR003594">
    <property type="entry name" value="HATPase_dom"/>
</dbReference>
<dbReference type="InterPro" id="IPR036890">
    <property type="entry name" value="HATPase_C_sf"/>
</dbReference>
<dbReference type="PANTHER" id="PTHR24421">
    <property type="entry name" value="NITRATE/NITRITE SENSOR PROTEIN NARX-RELATED"/>
    <property type="match status" value="1"/>
</dbReference>
<evidence type="ECO:0000256" key="2">
    <source>
        <dbReference type="ARBA" id="ARBA00022777"/>
    </source>
</evidence>
<gene>
    <name evidence="4" type="ORF">SDC9_200578</name>
</gene>
<feature type="domain" description="Histidine kinase/HSP90-like ATPase" evidence="3">
    <location>
        <begin position="2"/>
        <end position="62"/>
    </location>
</feature>
<evidence type="ECO:0000256" key="1">
    <source>
        <dbReference type="ARBA" id="ARBA00022679"/>
    </source>
</evidence>
<dbReference type="EMBL" id="VSSQ01119483">
    <property type="protein sequence ID" value="MPN52915.1"/>
    <property type="molecule type" value="Genomic_DNA"/>
</dbReference>
<sequence>MRVRISDDGRGFDVKKERMQAAERGSYGLISMEERAMMIGGNLRIESEPGRGTAIHLSVPLSIFSEK</sequence>
<dbReference type="AlphaFoldDB" id="A0A645INJ7"/>
<dbReference type="InterPro" id="IPR050482">
    <property type="entry name" value="Sensor_HK_TwoCompSys"/>
</dbReference>
<proteinExistence type="predicted"/>
<comment type="caution">
    <text evidence="4">The sequence shown here is derived from an EMBL/GenBank/DDBJ whole genome shotgun (WGS) entry which is preliminary data.</text>
</comment>
<reference evidence="4" key="1">
    <citation type="submission" date="2019-08" db="EMBL/GenBank/DDBJ databases">
        <authorList>
            <person name="Kucharzyk K."/>
            <person name="Murdoch R.W."/>
            <person name="Higgins S."/>
            <person name="Loffler F."/>
        </authorList>
    </citation>
    <scope>NUCLEOTIDE SEQUENCE</scope>
</reference>
<protein>
    <recommendedName>
        <fullName evidence="3">Histidine kinase/HSP90-like ATPase domain-containing protein</fullName>
    </recommendedName>
</protein>